<proteinExistence type="predicted"/>
<evidence type="ECO:0000313" key="2">
    <source>
        <dbReference type="EMBL" id="CAF3664965.1"/>
    </source>
</evidence>
<dbReference type="OrthoDB" id="10521692at2759"/>
<reference evidence="4" key="1">
    <citation type="submission" date="2021-02" db="EMBL/GenBank/DDBJ databases">
        <authorList>
            <person name="Nowell W R."/>
        </authorList>
    </citation>
    <scope>NUCLEOTIDE SEQUENCE</scope>
</reference>
<evidence type="ECO:0000313" key="1">
    <source>
        <dbReference type="EMBL" id="CAF3106206.1"/>
    </source>
</evidence>
<organism evidence="4 5">
    <name type="scientific">Rotaria socialis</name>
    <dbReference type="NCBI Taxonomy" id="392032"/>
    <lineage>
        <taxon>Eukaryota</taxon>
        <taxon>Metazoa</taxon>
        <taxon>Spiralia</taxon>
        <taxon>Gnathifera</taxon>
        <taxon>Rotifera</taxon>
        <taxon>Eurotatoria</taxon>
        <taxon>Bdelloidea</taxon>
        <taxon>Philodinida</taxon>
        <taxon>Philodinidae</taxon>
        <taxon>Rotaria</taxon>
    </lineage>
</organism>
<accession>A0A821T252</accession>
<dbReference type="EMBL" id="CAJNXB010000883">
    <property type="protein sequence ID" value="CAF3106206.1"/>
    <property type="molecule type" value="Genomic_DNA"/>
</dbReference>
<dbReference type="AlphaFoldDB" id="A0A821T252"/>
<sequence length="101" mass="11761">MLVTATPELLQLNVNIILSPSHTTPTVRGYFCVINRIQEPIENFLRKHEKRVDAILAYFHIETTASSTLPQSKLYELFTPKTKYLLAHRVYQLVTELRKTF</sequence>
<evidence type="ECO:0000313" key="5">
    <source>
        <dbReference type="Proteomes" id="UP000663848"/>
    </source>
</evidence>
<evidence type="ECO:0000313" key="6">
    <source>
        <dbReference type="Proteomes" id="UP000663873"/>
    </source>
</evidence>
<keyword evidence="6" id="KW-1185">Reference proteome</keyword>
<gene>
    <name evidence="2" type="ORF">GRG538_LOCUS25995</name>
    <name evidence="4" type="ORF">QYT958_LOCUS28515</name>
    <name evidence="1" type="ORF">TIS948_LOCUS7214</name>
    <name evidence="3" type="ORF">UJA718_LOCUS25215</name>
</gene>
<evidence type="ECO:0000313" key="4">
    <source>
        <dbReference type="EMBL" id="CAF4869145.1"/>
    </source>
</evidence>
<name>A0A821T252_9BILA</name>
<dbReference type="Proteomes" id="UP000663872">
    <property type="component" value="Unassembled WGS sequence"/>
</dbReference>
<comment type="caution">
    <text evidence="4">The sequence shown here is derived from an EMBL/GenBank/DDBJ whole genome shotgun (WGS) entry which is preliminary data.</text>
</comment>
<evidence type="ECO:0000313" key="3">
    <source>
        <dbReference type="EMBL" id="CAF4484906.1"/>
    </source>
</evidence>
<dbReference type="EMBL" id="CAJNYT010004466">
    <property type="protein sequence ID" value="CAF3664965.1"/>
    <property type="molecule type" value="Genomic_DNA"/>
</dbReference>
<dbReference type="EMBL" id="CAJOBP010006087">
    <property type="protein sequence ID" value="CAF4484906.1"/>
    <property type="molecule type" value="Genomic_DNA"/>
</dbReference>
<dbReference type="EMBL" id="CAJOBR010007788">
    <property type="protein sequence ID" value="CAF4869145.1"/>
    <property type="molecule type" value="Genomic_DNA"/>
</dbReference>
<dbReference type="Proteomes" id="UP000663825">
    <property type="component" value="Unassembled WGS sequence"/>
</dbReference>
<protein>
    <submittedName>
        <fullName evidence="4">Uncharacterized protein</fullName>
    </submittedName>
</protein>
<dbReference type="Proteomes" id="UP000663873">
    <property type="component" value="Unassembled WGS sequence"/>
</dbReference>
<dbReference type="Proteomes" id="UP000663848">
    <property type="component" value="Unassembled WGS sequence"/>
</dbReference>